<accession>A0A7T8HI47</accession>
<dbReference type="EMBL" id="CP045896">
    <property type="protein sequence ID" value="QQP50533.1"/>
    <property type="molecule type" value="Genomic_DNA"/>
</dbReference>
<evidence type="ECO:0000313" key="2">
    <source>
        <dbReference type="EMBL" id="QQP50533.1"/>
    </source>
</evidence>
<proteinExistence type="predicted"/>
<name>A0A7T8HI47_CALRO</name>
<protein>
    <recommendedName>
        <fullName evidence="4">CUB domain-containing protein</fullName>
    </recommendedName>
</protein>
<dbReference type="Proteomes" id="UP000595437">
    <property type="component" value="Chromosome 7"/>
</dbReference>
<keyword evidence="3" id="KW-1185">Reference proteome</keyword>
<dbReference type="AlphaFoldDB" id="A0A7T8HI47"/>
<dbReference type="OrthoDB" id="10505004at2759"/>
<evidence type="ECO:0000256" key="1">
    <source>
        <dbReference type="SAM" id="SignalP"/>
    </source>
</evidence>
<gene>
    <name evidence="2" type="ORF">FKW44_011561</name>
</gene>
<dbReference type="InterPro" id="IPR035914">
    <property type="entry name" value="Sperma_CUB_dom_sf"/>
</dbReference>
<evidence type="ECO:0000313" key="3">
    <source>
        <dbReference type="Proteomes" id="UP000595437"/>
    </source>
</evidence>
<dbReference type="SUPFAM" id="SSF49854">
    <property type="entry name" value="Spermadhesin, CUB domain"/>
    <property type="match status" value="1"/>
</dbReference>
<sequence length="150" mass="16959">MLVILPLLLILVQGSLGGSVSQPKGCFFNIKLEDLLRNNVGPRGSVNNIRSEFKDCVLIFHPAWGKQLILHFDQFDALSEEVDSCVSSYTKIFSIDDSGERNKLAHYCNSLPTKKHIVFDTVDKVELVIFHSNIDLTYEYVGSCKDFFIE</sequence>
<organism evidence="2 3">
    <name type="scientific">Caligus rogercresseyi</name>
    <name type="common">Sea louse</name>
    <dbReference type="NCBI Taxonomy" id="217165"/>
    <lineage>
        <taxon>Eukaryota</taxon>
        <taxon>Metazoa</taxon>
        <taxon>Ecdysozoa</taxon>
        <taxon>Arthropoda</taxon>
        <taxon>Crustacea</taxon>
        <taxon>Multicrustacea</taxon>
        <taxon>Hexanauplia</taxon>
        <taxon>Copepoda</taxon>
        <taxon>Siphonostomatoida</taxon>
        <taxon>Caligidae</taxon>
        <taxon>Caligus</taxon>
    </lineage>
</organism>
<feature type="signal peptide" evidence="1">
    <location>
        <begin position="1"/>
        <end position="17"/>
    </location>
</feature>
<evidence type="ECO:0008006" key="4">
    <source>
        <dbReference type="Google" id="ProtNLM"/>
    </source>
</evidence>
<feature type="chain" id="PRO_5030945202" description="CUB domain-containing protein" evidence="1">
    <location>
        <begin position="18"/>
        <end position="150"/>
    </location>
</feature>
<reference evidence="3" key="1">
    <citation type="submission" date="2021-01" db="EMBL/GenBank/DDBJ databases">
        <title>Caligus Genome Assembly.</title>
        <authorList>
            <person name="Gallardo-Escarate C."/>
        </authorList>
    </citation>
    <scope>NUCLEOTIDE SEQUENCE [LARGE SCALE GENOMIC DNA]</scope>
</reference>
<keyword evidence="1" id="KW-0732">Signal</keyword>